<evidence type="ECO:0000256" key="1">
    <source>
        <dbReference type="SAM" id="MobiDB-lite"/>
    </source>
</evidence>
<keyword evidence="3" id="KW-1185">Reference proteome</keyword>
<dbReference type="EnsemblMetazoa" id="MESCA010917-RA">
    <property type="protein sequence ID" value="MESCA010917-PA"/>
    <property type="gene ID" value="MESCA010917"/>
</dbReference>
<reference evidence="2" key="2">
    <citation type="submission" date="2015-06" db="UniProtKB">
        <authorList>
            <consortium name="EnsemblMetazoa"/>
        </authorList>
    </citation>
    <scope>IDENTIFICATION</scope>
</reference>
<proteinExistence type="predicted"/>
<protein>
    <submittedName>
        <fullName evidence="2">Uncharacterized protein</fullName>
    </submittedName>
</protein>
<organism evidence="2 3">
    <name type="scientific">Megaselia scalaris</name>
    <name type="common">Humpbacked fly</name>
    <name type="synonym">Phora scalaris</name>
    <dbReference type="NCBI Taxonomy" id="36166"/>
    <lineage>
        <taxon>Eukaryota</taxon>
        <taxon>Metazoa</taxon>
        <taxon>Ecdysozoa</taxon>
        <taxon>Arthropoda</taxon>
        <taxon>Hexapoda</taxon>
        <taxon>Insecta</taxon>
        <taxon>Pterygota</taxon>
        <taxon>Neoptera</taxon>
        <taxon>Endopterygota</taxon>
        <taxon>Diptera</taxon>
        <taxon>Brachycera</taxon>
        <taxon>Muscomorpha</taxon>
        <taxon>Platypezoidea</taxon>
        <taxon>Phoridae</taxon>
        <taxon>Megaseliini</taxon>
        <taxon>Megaselia</taxon>
    </lineage>
</organism>
<accession>T1H3T0</accession>
<evidence type="ECO:0000313" key="2">
    <source>
        <dbReference type="EnsemblMetazoa" id="MESCA010917-PA"/>
    </source>
</evidence>
<dbReference type="Proteomes" id="UP000015102">
    <property type="component" value="Unassembled WGS sequence"/>
</dbReference>
<feature type="compositionally biased region" description="Polar residues" evidence="1">
    <location>
        <begin position="77"/>
        <end position="90"/>
    </location>
</feature>
<reference evidence="3" key="1">
    <citation type="submission" date="2013-02" db="EMBL/GenBank/DDBJ databases">
        <authorList>
            <person name="Hughes D."/>
        </authorList>
    </citation>
    <scope>NUCLEOTIDE SEQUENCE</scope>
    <source>
        <strain>Durham</strain>
        <strain evidence="3">NC isolate 2 -- Noor lab</strain>
    </source>
</reference>
<dbReference type="HOGENOM" id="CLU_2055585_0_0_1"/>
<sequence length="120" mass="13536">MEQSKIPKPGGNFTKIPLPSTKRSFSVANDSKIARPAKSFFGLKPPSIFQSKKLAAGEKYNSAKSFLHKKFATIDASTPSRLQRNPQQDKFYTPKEMARSDTFIREEDESPFARPQTEKP</sequence>
<feature type="compositionally biased region" description="Basic and acidic residues" evidence="1">
    <location>
        <begin position="92"/>
        <end position="105"/>
    </location>
</feature>
<evidence type="ECO:0000313" key="3">
    <source>
        <dbReference type="Proteomes" id="UP000015102"/>
    </source>
</evidence>
<dbReference type="AlphaFoldDB" id="T1H3T0"/>
<name>T1H3T0_MEGSC</name>
<feature type="region of interest" description="Disordered" evidence="1">
    <location>
        <begin position="1"/>
        <end position="20"/>
    </location>
</feature>
<feature type="region of interest" description="Disordered" evidence="1">
    <location>
        <begin position="77"/>
        <end position="120"/>
    </location>
</feature>
<dbReference type="EMBL" id="CAQQ02169629">
    <property type="status" value="NOT_ANNOTATED_CDS"/>
    <property type="molecule type" value="Genomic_DNA"/>
</dbReference>